<dbReference type="KEGG" id="oyw:OdinLCB4_003225"/>
<name>A0AAF0D3C3_ODILC</name>
<accession>A0AAF0D3C3</accession>
<sequence>MNRFSLTLEGYVKREDVPLILRCLLDRIPVVIYSDDEKAADELNSLMMRLLPNRWERVFLIDFATLKEYQQILDLETRDIDSTRPVFRATSNTVNHIFEGFNDLRGWVVSAGGSLQSFQKLVSYITAYNSTVLTVKFLKTKETSVELIPNTQSSVFDVAFERSLIESVEAESKSSIERIKRVLKNKVYSSGVSNIFSSTLLNFEAEAEGLKESLFNSQIFLFVNACRRALYLLTRIDLVNEFNIEWFISEKTLLNSIKYNEASASRILDFIKAEWGLDFHKYVRKGAFSALGDIIEGLWG</sequence>
<evidence type="ECO:0000313" key="1">
    <source>
        <dbReference type="EMBL" id="WEU40934.1"/>
    </source>
</evidence>
<gene>
    <name evidence="1" type="ORF">OdinLCB4_003225</name>
</gene>
<protein>
    <submittedName>
        <fullName evidence="1">Uncharacterized protein</fullName>
    </submittedName>
</protein>
<evidence type="ECO:0000313" key="2">
    <source>
        <dbReference type="Proteomes" id="UP000186851"/>
    </source>
</evidence>
<dbReference type="Proteomes" id="UP000186851">
    <property type="component" value="Chromosome"/>
</dbReference>
<organism evidence="1 2">
    <name type="scientific">Odinarchaeota yellowstonii (strain LCB_4)</name>
    <dbReference type="NCBI Taxonomy" id="1841599"/>
    <lineage>
        <taxon>Archaea</taxon>
        <taxon>Promethearchaeati</taxon>
        <taxon>Candidatus Odinarchaeota</taxon>
        <taxon>Candidatus Odinarchaeia</taxon>
        <taxon>Candidatus Odinarchaeales</taxon>
        <taxon>Candidatus Odinarchaeaceae</taxon>
        <taxon>Candidatus Odinarchaeum</taxon>
    </lineage>
</organism>
<proteinExistence type="predicted"/>
<reference evidence="1" key="2">
    <citation type="journal article" date="2022" name="Nat. Microbiol.">
        <title>A closed Candidatus Odinarchaeum chromosome exposes Asgard archaeal viruses.</title>
        <authorList>
            <person name="Tamarit D."/>
            <person name="Caceres E.F."/>
            <person name="Krupovic M."/>
            <person name="Nijland R."/>
            <person name="Eme L."/>
            <person name="Robinson N.P."/>
            <person name="Ettema T.J.G."/>
        </authorList>
    </citation>
    <scope>NUCLEOTIDE SEQUENCE</scope>
    <source>
        <strain evidence="1">LCB_4</strain>
    </source>
</reference>
<reference evidence="1" key="1">
    <citation type="journal article" date="2017" name="Nature">
        <title>Asgard archaea illuminate the origin of eukaryotic cellular complexity.</title>
        <authorList>
            <person name="Zaremba-Niedzwiedzka K."/>
            <person name="Caceres E.F."/>
            <person name="Saw J.H."/>
            <person name="Backstrom D."/>
            <person name="Juzokaite L."/>
            <person name="Vancaester E."/>
            <person name="Seitz K.W."/>
            <person name="Anantharaman K."/>
            <person name="Starnawski P."/>
            <person name="Kjeldsen K.U."/>
            <person name="Scott M.B."/>
            <person name="Nunoura T."/>
            <person name="Banfield J.F."/>
            <person name="Schramm A."/>
            <person name="Baker B.J."/>
            <person name="Spang A."/>
            <person name="Ettema T.J.G."/>
        </authorList>
    </citation>
    <scope>NUCLEOTIDE SEQUENCE</scope>
    <source>
        <strain evidence="1">LCB_4</strain>
    </source>
</reference>
<dbReference type="AlphaFoldDB" id="A0AAF0D3C3"/>
<dbReference type="EMBL" id="CP091871">
    <property type="protein sequence ID" value="WEU40934.1"/>
    <property type="molecule type" value="Genomic_DNA"/>
</dbReference>